<comment type="caution">
    <text evidence="1">The sequence shown here is derived from an EMBL/GenBank/DDBJ whole genome shotgun (WGS) entry which is preliminary data.</text>
</comment>
<evidence type="ECO:0000313" key="2">
    <source>
        <dbReference type="Proteomes" id="UP000616769"/>
    </source>
</evidence>
<feature type="non-terminal residue" evidence="1">
    <location>
        <position position="60"/>
    </location>
</feature>
<reference evidence="1 2" key="1">
    <citation type="journal article" date="2015" name="Parasit. Vectors">
        <title>Draft genome of the scabies mite.</title>
        <authorList>
            <person name="Rider S.D.Jr."/>
            <person name="Morgan M.S."/>
            <person name="Arlian L.G."/>
        </authorList>
    </citation>
    <scope>NUCLEOTIDE SEQUENCE [LARGE SCALE GENOMIC DNA]</scope>
    <source>
        <strain evidence="1">Arlian Lab</strain>
    </source>
</reference>
<dbReference type="VEuPathDB" id="VectorBase:SSCA007946"/>
<sequence length="60" mass="6447">MIDTDGIEAIEHAVAAAAEHGADARHVWLEASDDIDWADSPGRLIASRIRHMTGADHAET</sequence>
<dbReference type="EMBL" id="JXLN01009040">
    <property type="protein sequence ID" value="KPM04492.1"/>
    <property type="molecule type" value="Genomic_DNA"/>
</dbReference>
<evidence type="ECO:0000313" key="1">
    <source>
        <dbReference type="EMBL" id="KPM04492.1"/>
    </source>
</evidence>
<dbReference type="AlphaFoldDB" id="A0A132A038"/>
<name>A0A132A038_SARSC</name>
<organism evidence="1 2">
    <name type="scientific">Sarcoptes scabiei</name>
    <name type="common">Itch mite</name>
    <name type="synonym">Acarus scabiei</name>
    <dbReference type="NCBI Taxonomy" id="52283"/>
    <lineage>
        <taxon>Eukaryota</taxon>
        <taxon>Metazoa</taxon>
        <taxon>Ecdysozoa</taxon>
        <taxon>Arthropoda</taxon>
        <taxon>Chelicerata</taxon>
        <taxon>Arachnida</taxon>
        <taxon>Acari</taxon>
        <taxon>Acariformes</taxon>
        <taxon>Sarcoptiformes</taxon>
        <taxon>Astigmata</taxon>
        <taxon>Psoroptidia</taxon>
        <taxon>Sarcoptoidea</taxon>
        <taxon>Sarcoptidae</taxon>
        <taxon>Sarcoptinae</taxon>
        <taxon>Sarcoptes</taxon>
    </lineage>
</organism>
<gene>
    <name evidence="1" type="ORF">QR98_0029410</name>
</gene>
<accession>A0A132A038</accession>
<dbReference type="Proteomes" id="UP000616769">
    <property type="component" value="Unassembled WGS sequence"/>
</dbReference>
<protein>
    <submittedName>
        <fullName evidence="1">Uncharacterized protein</fullName>
    </submittedName>
</protein>
<proteinExistence type="predicted"/>